<dbReference type="Gene3D" id="2.60.40.10">
    <property type="entry name" value="Immunoglobulins"/>
    <property type="match status" value="1"/>
</dbReference>
<evidence type="ECO:0000256" key="2">
    <source>
        <dbReference type="ARBA" id="ARBA00022801"/>
    </source>
</evidence>
<dbReference type="AlphaFoldDB" id="A0A9D7STA2"/>
<dbReference type="Gene3D" id="3.40.50.200">
    <property type="entry name" value="Peptidase S8/S53 domain"/>
    <property type="match status" value="1"/>
</dbReference>
<evidence type="ECO:0000259" key="6">
    <source>
        <dbReference type="Pfam" id="PF00082"/>
    </source>
</evidence>
<sequence>MQKSPQEYPIVSIFITSYLYINLEYRFMRILLTLCLSLLLSGLFAQKLEHRLGYMLIQVKKESYLNNIISGSSSRFASQIKLDKTVSKRLGIYLLHFDFAAVHEVKLLQQLRQNSQVMTAQFDHLTTQRNLPNDPSFNQQWQWFNTGQTGGVIDDDTDADLAWDVTTGGVTALGDTIVVAIVDDGIEVTHEDLAANVWYNHNEIPGNNIDDDDNGYIDDVNGWNAYDQNGDVSGNAHGIQVSGMVGAVGNNGIGVTGMNWNVKIMMIVGGDPESAAIASYSYALDQRILYEQTHGNRGAFVVATNSSWGIDFGQPADAPLWCAFYDSLGVHGILSAGATANNDVDIDLVGDLPTGCSSEYLLSVTALNAQNQRTFSAYGITTVDFGAPGEDVYTTRRNNNYTTTSGTSFASPTAAGLVGLLYSAPCQNFAILTHANPALAAQHIRDYIFNGVVKDAGLESQIRLGGSMNAGNSMQLLMADCSQCPLPSNITADVLSDTKVTIQWEPLDTITINARYQAIGSTEWDTLFDVSTPLNLTGLLGCTDYVIEFESFCTDTSSGFQIPFAFKTEGCCDIPSDIMAFSDASNIYLNWSGVFAANYFLIQWRLQGDTTWMEVVTSIQEITLDHLLGCSYYEYRIQTSCDTSESGFSDVYTIRTKDCGSCIDLTYCESSAANATDGYIDSLTIGSLINNSGQTGGYTFYESNNADFVAGESYPIWSKPGFSGSKLFEQYRIWLDANQDGTFDNDELLVDKRFFATDTFLSSSIAIPFTALEGSTRMRVSMAEFNPPFSINQGACENFSSGEVEDYCVNILKPNTCPPVDTLFFDGITFTSAFVYWPSSEGAIIYTYRWREVGTTEYKEFATIDSTAILNDLAKCKSYEVQIRSICLFDTTAYATYILDTKCDVAVKDEIPLLSTFEVFPNPATDFAVIRLKAIQSGDHHISIFNTYGQTMKTSSVYADATKEEEIRIDDINAYPPGLYFIMIEKDGKVVTKKLVKM</sequence>
<dbReference type="Pfam" id="PF00082">
    <property type="entry name" value="Peptidase_S8"/>
    <property type="match status" value="1"/>
</dbReference>
<feature type="domain" description="Secretion system C-terminal sorting" evidence="7">
    <location>
        <begin position="919"/>
        <end position="996"/>
    </location>
</feature>
<feature type="active site" description="Charge relay system" evidence="4">
    <location>
        <position position="183"/>
    </location>
</feature>
<dbReference type="Pfam" id="PF20009">
    <property type="entry name" value="GEVED"/>
    <property type="match status" value="1"/>
</dbReference>
<dbReference type="PANTHER" id="PTHR42884">
    <property type="entry name" value="PROPROTEIN CONVERTASE SUBTILISIN/KEXIN-RELATED"/>
    <property type="match status" value="1"/>
</dbReference>
<dbReference type="PROSITE" id="PS00136">
    <property type="entry name" value="SUBTILASE_ASP"/>
    <property type="match status" value="1"/>
</dbReference>
<dbReference type="InterPro" id="IPR023828">
    <property type="entry name" value="Peptidase_S8_Ser-AS"/>
</dbReference>
<dbReference type="EMBL" id="JADKGY010000001">
    <property type="protein sequence ID" value="MBK9981442.1"/>
    <property type="molecule type" value="Genomic_DNA"/>
</dbReference>
<dbReference type="Proteomes" id="UP000808337">
    <property type="component" value="Unassembled WGS sequence"/>
</dbReference>
<dbReference type="Pfam" id="PF18962">
    <property type="entry name" value="Por_Secre_tail"/>
    <property type="match status" value="1"/>
</dbReference>
<reference evidence="9 10" key="1">
    <citation type="submission" date="2020-10" db="EMBL/GenBank/DDBJ databases">
        <title>Connecting structure to function with the recovery of over 1000 high-quality activated sludge metagenome-assembled genomes encoding full-length rRNA genes using long-read sequencing.</title>
        <authorList>
            <person name="Singleton C.M."/>
            <person name="Petriglieri F."/>
            <person name="Kristensen J.M."/>
            <person name="Kirkegaard R.H."/>
            <person name="Michaelsen T.Y."/>
            <person name="Andersen M.H."/>
            <person name="Karst S.M."/>
            <person name="Dueholm M.S."/>
            <person name="Nielsen P.H."/>
            <person name="Albertsen M."/>
        </authorList>
    </citation>
    <scope>NUCLEOTIDE SEQUENCE [LARGE SCALE GENOMIC DNA]</scope>
    <source>
        <strain evidence="9">Ribe_18-Q3-R11-54_MAXAC.273</strain>
    </source>
</reference>
<feature type="active site" description="Charge relay system" evidence="4">
    <location>
        <position position="408"/>
    </location>
</feature>
<dbReference type="GO" id="GO:0016020">
    <property type="term" value="C:membrane"/>
    <property type="evidence" value="ECO:0007669"/>
    <property type="project" value="TreeGrafter"/>
</dbReference>
<evidence type="ECO:0000256" key="4">
    <source>
        <dbReference type="PROSITE-ProRule" id="PRU01240"/>
    </source>
</evidence>
<comment type="caution">
    <text evidence="9">The sequence shown here is derived from an EMBL/GenBank/DDBJ whole genome shotgun (WGS) entry which is preliminary data.</text>
</comment>
<dbReference type="PROSITE" id="PS00138">
    <property type="entry name" value="SUBTILASE_SER"/>
    <property type="match status" value="1"/>
</dbReference>
<dbReference type="InterPro" id="IPR000209">
    <property type="entry name" value="Peptidase_S8/S53_dom"/>
</dbReference>
<dbReference type="PANTHER" id="PTHR42884:SF14">
    <property type="entry name" value="NEUROENDOCRINE CONVERTASE 1"/>
    <property type="match status" value="1"/>
</dbReference>
<comment type="similarity">
    <text evidence="4 5">Belongs to the peptidase S8 family.</text>
</comment>
<evidence type="ECO:0000256" key="3">
    <source>
        <dbReference type="ARBA" id="ARBA00022825"/>
    </source>
</evidence>
<dbReference type="InterPro" id="IPR026444">
    <property type="entry name" value="Secre_tail"/>
</dbReference>
<dbReference type="CDD" id="cd00063">
    <property type="entry name" value="FN3"/>
    <property type="match status" value="1"/>
</dbReference>
<evidence type="ECO:0000313" key="9">
    <source>
        <dbReference type="EMBL" id="MBK9981442.1"/>
    </source>
</evidence>
<dbReference type="PRINTS" id="PR00723">
    <property type="entry name" value="SUBTILISIN"/>
</dbReference>
<gene>
    <name evidence="9" type="ORF">IPP15_03280</name>
</gene>
<keyword evidence="1 4" id="KW-0645">Protease</keyword>
<evidence type="ECO:0000259" key="8">
    <source>
        <dbReference type="Pfam" id="PF20009"/>
    </source>
</evidence>
<dbReference type="InterPro" id="IPR023827">
    <property type="entry name" value="Peptidase_S8_Asp-AS"/>
</dbReference>
<feature type="domain" description="GEVED" evidence="8">
    <location>
        <begin position="731"/>
        <end position="810"/>
    </location>
</feature>
<dbReference type="InterPro" id="IPR003961">
    <property type="entry name" value="FN3_dom"/>
</dbReference>
<dbReference type="InterPro" id="IPR015500">
    <property type="entry name" value="Peptidase_S8_subtilisin-rel"/>
</dbReference>
<evidence type="ECO:0000256" key="1">
    <source>
        <dbReference type="ARBA" id="ARBA00022670"/>
    </source>
</evidence>
<dbReference type="GO" id="GO:0004252">
    <property type="term" value="F:serine-type endopeptidase activity"/>
    <property type="evidence" value="ECO:0007669"/>
    <property type="project" value="UniProtKB-UniRule"/>
</dbReference>
<dbReference type="PROSITE" id="PS51892">
    <property type="entry name" value="SUBTILASE"/>
    <property type="match status" value="1"/>
</dbReference>
<dbReference type="SUPFAM" id="SSF49265">
    <property type="entry name" value="Fibronectin type III"/>
    <property type="match status" value="1"/>
</dbReference>
<feature type="active site" description="Charge relay system" evidence="4">
    <location>
        <position position="237"/>
    </location>
</feature>
<protein>
    <submittedName>
        <fullName evidence="9">S8 family peptidase</fullName>
    </submittedName>
</protein>
<dbReference type="NCBIfam" id="TIGR04183">
    <property type="entry name" value="Por_Secre_tail"/>
    <property type="match status" value="1"/>
</dbReference>
<dbReference type="InterPro" id="IPR036852">
    <property type="entry name" value="Peptidase_S8/S53_dom_sf"/>
</dbReference>
<keyword evidence="2 4" id="KW-0378">Hydrolase</keyword>
<accession>A0A9D7STA2</accession>
<name>A0A9D7STA2_9BACT</name>
<proteinExistence type="inferred from homology"/>
<organism evidence="9 10">
    <name type="scientific">Candidatus Opimibacter skivensis</name>
    <dbReference type="NCBI Taxonomy" id="2982028"/>
    <lineage>
        <taxon>Bacteria</taxon>
        <taxon>Pseudomonadati</taxon>
        <taxon>Bacteroidota</taxon>
        <taxon>Saprospiria</taxon>
        <taxon>Saprospirales</taxon>
        <taxon>Saprospiraceae</taxon>
        <taxon>Candidatus Opimibacter</taxon>
    </lineage>
</organism>
<keyword evidence="3 4" id="KW-0720">Serine protease</keyword>
<dbReference type="InterPro" id="IPR013783">
    <property type="entry name" value="Ig-like_fold"/>
</dbReference>
<dbReference type="InterPro" id="IPR036116">
    <property type="entry name" value="FN3_sf"/>
</dbReference>
<dbReference type="GO" id="GO:0016485">
    <property type="term" value="P:protein processing"/>
    <property type="evidence" value="ECO:0007669"/>
    <property type="project" value="TreeGrafter"/>
</dbReference>
<feature type="domain" description="Peptidase S8/S53" evidence="6">
    <location>
        <begin position="174"/>
        <end position="432"/>
    </location>
</feature>
<evidence type="ECO:0000256" key="5">
    <source>
        <dbReference type="RuleBase" id="RU003355"/>
    </source>
</evidence>
<dbReference type="SUPFAM" id="SSF52743">
    <property type="entry name" value="Subtilisin-like"/>
    <property type="match status" value="1"/>
</dbReference>
<dbReference type="InterPro" id="IPR045474">
    <property type="entry name" value="GEVED"/>
</dbReference>
<evidence type="ECO:0000259" key="7">
    <source>
        <dbReference type="Pfam" id="PF18962"/>
    </source>
</evidence>
<evidence type="ECO:0000313" key="10">
    <source>
        <dbReference type="Proteomes" id="UP000808337"/>
    </source>
</evidence>